<accession>A0A0B6YMA7</accession>
<organism evidence="2">
    <name type="scientific">Arion vulgaris</name>
    <dbReference type="NCBI Taxonomy" id="1028688"/>
    <lineage>
        <taxon>Eukaryota</taxon>
        <taxon>Metazoa</taxon>
        <taxon>Spiralia</taxon>
        <taxon>Lophotrochozoa</taxon>
        <taxon>Mollusca</taxon>
        <taxon>Gastropoda</taxon>
        <taxon>Heterobranchia</taxon>
        <taxon>Euthyneura</taxon>
        <taxon>Panpulmonata</taxon>
        <taxon>Eupulmonata</taxon>
        <taxon>Stylommatophora</taxon>
        <taxon>Helicina</taxon>
        <taxon>Arionoidea</taxon>
        <taxon>Arionidae</taxon>
        <taxon>Arion</taxon>
    </lineage>
</organism>
<name>A0A0B6YMA7_9EUPU</name>
<dbReference type="AlphaFoldDB" id="A0A0B6YMA7"/>
<dbReference type="EMBL" id="HACG01010484">
    <property type="protein sequence ID" value="CEK57349.1"/>
    <property type="molecule type" value="Transcribed_RNA"/>
</dbReference>
<evidence type="ECO:0000313" key="2">
    <source>
        <dbReference type="EMBL" id="CEK57349.1"/>
    </source>
</evidence>
<feature type="non-terminal residue" evidence="2">
    <location>
        <position position="1"/>
    </location>
</feature>
<evidence type="ECO:0000256" key="1">
    <source>
        <dbReference type="SAM" id="MobiDB-lite"/>
    </source>
</evidence>
<feature type="region of interest" description="Disordered" evidence="1">
    <location>
        <begin position="39"/>
        <end position="84"/>
    </location>
</feature>
<sequence length="84" mass="9975">ENYYLDPGEVNVHQFYPVLDLTFDKQLATFDNELFRATTETDSEPKKIVYESKEDISQTETTERQKYNDDEKKEETTEANDKKE</sequence>
<gene>
    <name evidence="2" type="primary">ORF29940</name>
</gene>
<reference evidence="2" key="1">
    <citation type="submission" date="2014-12" db="EMBL/GenBank/DDBJ databases">
        <title>Insight into the proteome of Arion vulgaris.</title>
        <authorList>
            <person name="Aradska J."/>
            <person name="Bulat T."/>
            <person name="Smidak R."/>
            <person name="Sarate P."/>
            <person name="Gangsoo J."/>
            <person name="Sialana F."/>
            <person name="Bilban M."/>
            <person name="Lubec G."/>
        </authorList>
    </citation>
    <scope>NUCLEOTIDE SEQUENCE</scope>
    <source>
        <tissue evidence="2">Skin</tissue>
    </source>
</reference>
<protein>
    <submittedName>
        <fullName evidence="2">Uncharacterized protein</fullName>
    </submittedName>
</protein>
<feature type="compositionally biased region" description="Basic and acidic residues" evidence="1">
    <location>
        <begin position="43"/>
        <end position="84"/>
    </location>
</feature>
<feature type="non-terminal residue" evidence="2">
    <location>
        <position position="84"/>
    </location>
</feature>
<proteinExistence type="predicted"/>